<dbReference type="RefSeq" id="WP_162840944.1">
    <property type="nucleotide sequence ID" value="NZ_FOCG01000004.1"/>
</dbReference>
<evidence type="ECO:0000313" key="2">
    <source>
        <dbReference type="EMBL" id="SEN14094.1"/>
    </source>
</evidence>
<dbReference type="EMBL" id="FOCG01000004">
    <property type="protein sequence ID" value="SEN14094.1"/>
    <property type="molecule type" value="Genomic_DNA"/>
</dbReference>
<dbReference type="SUPFAM" id="SSF54001">
    <property type="entry name" value="Cysteine proteinases"/>
    <property type="match status" value="1"/>
</dbReference>
<reference evidence="2 3" key="1">
    <citation type="submission" date="2016-10" db="EMBL/GenBank/DDBJ databases">
        <authorList>
            <person name="de Groot N.N."/>
        </authorList>
    </citation>
    <scope>NUCLEOTIDE SEQUENCE [LARGE SCALE GENOMIC DNA]</scope>
    <source>
        <strain evidence="2 3">CGMCC 1.5070</strain>
    </source>
</reference>
<dbReference type="Pfam" id="PF05257">
    <property type="entry name" value="CHAP"/>
    <property type="match status" value="1"/>
</dbReference>
<name>A0A1H8E4Q3_9FIRM</name>
<sequence length="103" mass="11351">MQCVRYVNKYFGSNVIGNGCDWYNSSATTQVSLQSGCVACWSGGVQGYGHVGVVESWDGSKMTYSDANYRGDGEVITRKNITEDEMLDLFGSSYEFQGYVIPD</sequence>
<evidence type="ECO:0000313" key="3">
    <source>
        <dbReference type="Proteomes" id="UP000199158"/>
    </source>
</evidence>
<dbReference type="AlphaFoldDB" id="A0A1H8E4Q3"/>
<dbReference type="Gene3D" id="3.90.1720.10">
    <property type="entry name" value="endopeptidase domain like (from Nostoc punctiforme)"/>
    <property type="match status" value="1"/>
</dbReference>
<dbReference type="Proteomes" id="UP000199158">
    <property type="component" value="Unassembled WGS sequence"/>
</dbReference>
<protein>
    <submittedName>
        <fullName evidence="2">CHAP domain-containing protein</fullName>
    </submittedName>
</protein>
<accession>A0A1H8E4Q3</accession>
<dbReference type="STRING" id="474960.SAMN05216180_2879"/>
<dbReference type="InterPro" id="IPR007921">
    <property type="entry name" value="CHAP_dom"/>
</dbReference>
<proteinExistence type="predicted"/>
<keyword evidence="3" id="KW-1185">Reference proteome</keyword>
<dbReference type="InterPro" id="IPR038765">
    <property type="entry name" value="Papain-like_cys_pep_sf"/>
</dbReference>
<gene>
    <name evidence="2" type="ORF">SAMN05216180_2879</name>
</gene>
<feature type="domain" description="Peptidase C51" evidence="1">
    <location>
        <begin position="1"/>
        <end position="98"/>
    </location>
</feature>
<evidence type="ECO:0000259" key="1">
    <source>
        <dbReference type="PROSITE" id="PS50911"/>
    </source>
</evidence>
<organism evidence="2 3">
    <name type="scientific">Hydrogenoanaerobacterium saccharovorans</name>
    <dbReference type="NCBI Taxonomy" id="474960"/>
    <lineage>
        <taxon>Bacteria</taxon>
        <taxon>Bacillati</taxon>
        <taxon>Bacillota</taxon>
        <taxon>Clostridia</taxon>
        <taxon>Eubacteriales</taxon>
        <taxon>Oscillospiraceae</taxon>
        <taxon>Hydrogenoanaerobacterium</taxon>
    </lineage>
</organism>
<dbReference type="PROSITE" id="PS50911">
    <property type="entry name" value="CHAP"/>
    <property type="match status" value="1"/>
</dbReference>